<dbReference type="InterPro" id="IPR045390">
    <property type="entry name" value="ABC-3C_MC3"/>
</dbReference>
<organism evidence="1 2">
    <name type="scientific">Paraburkholderia sejongensis</name>
    <dbReference type="NCBI Taxonomy" id="2886946"/>
    <lineage>
        <taxon>Bacteria</taxon>
        <taxon>Pseudomonadati</taxon>
        <taxon>Pseudomonadota</taxon>
        <taxon>Betaproteobacteria</taxon>
        <taxon>Burkholderiales</taxon>
        <taxon>Burkholderiaceae</taxon>
        <taxon>Paraburkholderia</taxon>
    </lineage>
</organism>
<dbReference type="Pfam" id="PF20131">
    <property type="entry name" value="MC3"/>
    <property type="match status" value="1"/>
</dbReference>
<keyword evidence="2" id="KW-1185">Reference proteome</keyword>
<comment type="caution">
    <text evidence="1">The sequence shown here is derived from an EMBL/GenBank/DDBJ whole genome shotgun (WGS) entry which is preliminary data.</text>
</comment>
<proteinExistence type="predicted"/>
<sequence length="172" mass="18797">MMTSWHERTIEQRNLLNPAFCAVVLWHIALGYRDEARSTQSGETGLPLDLSFVGASLVLRGRTRSQLPGTIRTSLIAWLQDHPLERSAIARGVGILRPYVREAIIFGVHHGALTTAGPSLAPMDSAKTKMTAYVKHSGPDVLDCARRGQFVGRWLQKNGTSATTLALLGLQP</sequence>
<protein>
    <submittedName>
        <fullName evidence="1">DUF6521 family protein</fullName>
    </submittedName>
</protein>
<accession>A0ABS8K6N0</accession>
<reference evidence="1 2" key="1">
    <citation type="submission" date="2021-11" db="EMBL/GenBank/DDBJ databases">
        <authorList>
            <person name="Oh E.-T."/>
            <person name="Kim S.-B."/>
        </authorList>
    </citation>
    <scope>NUCLEOTIDE SEQUENCE [LARGE SCALE GENOMIC DNA]</scope>
    <source>
        <strain evidence="1 2">MMS20-SJTR3</strain>
    </source>
</reference>
<evidence type="ECO:0000313" key="1">
    <source>
        <dbReference type="EMBL" id="MCC8397584.1"/>
    </source>
</evidence>
<dbReference type="EMBL" id="JAJITD010000033">
    <property type="protein sequence ID" value="MCC8397584.1"/>
    <property type="molecule type" value="Genomic_DNA"/>
</dbReference>
<dbReference type="Proteomes" id="UP001431019">
    <property type="component" value="Unassembled WGS sequence"/>
</dbReference>
<gene>
    <name evidence="1" type="ORF">LJ656_34090</name>
</gene>
<evidence type="ECO:0000313" key="2">
    <source>
        <dbReference type="Proteomes" id="UP001431019"/>
    </source>
</evidence>
<dbReference type="RefSeq" id="WP_230513836.1">
    <property type="nucleotide sequence ID" value="NZ_JAJITD010000033.1"/>
</dbReference>
<name>A0ABS8K6N0_9BURK</name>